<dbReference type="PANTHER" id="PTHR34184:SF4">
    <property type="entry name" value="UPF0718 PROTEIN YCGR"/>
    <property type="match status" value="1"/>
</dbReference>
<organism evidence="9 10">
    <name type="scientific">Glycomyces paridis</name>
    <dbReference type="NCBI Taxonomy" id="2126555"/>
    <lineage>
        <taxon>Bacteria</taxon>
        <taxon>Bacillati</taxon>
        <taxon>Actinomycetota</taxon>
        <taxon>Actinomycetes</taxon>
        <taxon>Glycomycetales</taxon>
        <taxon>Glycomycetaceae</taxon>
        <taxon>Glycomyces</taxon>
    </lineage>
</organism>
<dbReference type="Pfam" id="PF03773">
    <property type="entry name" value="ArsP_1"/>
    <property type="match status" value="1"/>
</dbReference>
<feature type="region of interest" description="Disordered" evidence="7">
    <location>
        <begin position="1"/>
        <end position="69"/>
    </location>
</feature>
<evidence type="ECO:0000256" key="1">
    <source>
        <dbReference type="ARBA" id="ARBA00004651"/>
    </source>
</evidence>
<evidence type="ECO:0000256" key="8">
    <source>
        <dbReference type="SAM" id="Phobius"/>
    </source>
</evidence>
<feature type="transmembrane region" description="Helical" evidence="8">
    <location>
        <begin position="263"/>
        <end position="284"/>
    </location>
</feature>
<dbReference type="AlphaFoldDB" id="A0A4S8PL01"/>
<evidence type="ECO:0000256" key="6">
    <source>
        <dbReference type="ARBA" id="ARBA00023136"/>
    </source>
</evidence>
<feature type="transmembrane region" description="Helical" evidence="8">
    <location>
        <begin position="103"/>
        <end position="134"/>
    </location>
</feature>
<keyword evidence="3" id="KW-1003">Cell membrane</keyword>
<dbReference type="Proteomes" id="UP000305792">
    <property type="component" value="Unassembled WGS sequence"/>
</dbReference>
<evidence type="ECO:0000256" key="7">
    <source>
        <dbReference type="SAM" id="MobiDB-lite"/>
    </source>
</evidence>
<gene>
    <name evidence="9" type="ORF">E9998_03515</name>
</gene>
<feature type="transmembrane region" description="Helical" evidence="8">
    <location>
        <begin position="146"/>
        <end position="169"/>
    </location>
</feature>
<dbReference type="GO" id="GO:0005886">
    <property type="term" value="C:plasma membrane"/>
    <property type="evidence" value="ECO:0007669"/>
    <property type="project" value="UniProtKB-SubCell"/>
</dbReference>
<reference evidence="9 10" key="1">
    <citation type="journal article" date="2018" name="Int. J. Syst. Evol. Microbiol.">
        <title>Glycomyces paridis sp. nov., isolated from the medicinal plant Paris polyphylla.</title>
        <authorList>
            <person name="Fang X.M."/>
            <person name="Bai J.L."/>
            <person name="Su J."/>
            <person name="Zhao L.L."/>
            <person name="Liu H.Y."/>
            <person name="Ma B.P."/>
            <person name="Zhang Y.Q."/>
            <person name="Yu L.Y."/>
        </authorList>
    </citation>
    <scope>NUCLEOTIDE SEQUENCE [LARGE SCALE GENOMIC DNA]</scope>
    <source>
        <strain evidence="9 10">CPCC 204357</strain>
    </source>
</reference>
<keyword evidence="10" id="KW-1185">Reference proteome</keyword>
<protein>
    <submittedName>
        <fullName evidence="9">Permease</fullName>
    </submittedName>
</protein>
<evidence type="ECO:0000256" key="4">
    <source>
        <dbReference type="ARBA" id="ARBA00022692"/>
    </source>
</evidence>
<evidence type="ECO:0000256" key="2">
    <source>
        <dbReference type="ARBA" id="ARBA00006386"/>
    </source>
</evidence>
<evidence type="ECO:0000256" key="5">
    <source>
        <dbReference type="ARBA" id="ARBA00022989"/>
    </source>
</evidence>
<keyword evidence="6 8" id="KW-0472">Membrane</keyword>
<sequence length="382" mass="39097">MPHNETVSAELAGTEPAGTEPGSVDPGGSAVPGRSSDLGDSGDAAETAPTEPSPPVAPDDFPPPTPKRRGPTSIEALALLLVFGLTARPGLVELFAAPAAQAWAARFVAVCVQAFPFLVLGTALSAAIAAFVPAGFFHRVVPKRTALAVPVAGIAGAVLPACECASVPVAGALVRRGVAPAAAFTFMLASPAINPIVVVSTLVAFPDDPRMVVARVTASLLAAVTIGWLWARLGRTEWLKAPAHRHHENGKWAAFWAAIRHDFLHAGGYLVIGAAIAAALNTLVPETWLAPIAEHPVLGVLALAVLAVLVSICSESDAFVAASLTQFSPTAKLAFMVVGPFVDVKLAAMQAGTFGRRFASRFAPAVFCTAVAASVLAGVVLL</sequence>
<comment type="caution">
    <text evidence="9">The sequence shown here is derived from an EMBL/GenBank/DDBJ whole genome shotgun (WGS) entry which is preliminary data.</text>
</comment>
<dbReference type="InterPro" id="IPR005524">
    <property type="entry name" value="DUF318"/>
</dbReference>
<feature type="transmembrane region" description="Helical" evidence="8">
    <location>
        <begin position="212"/>
        <end position="231"/>
    </location>
</feature>
<accession>A0A4S8PL01</accession>
<keyword evidence="5 8" id="KW-1133">Transmembrane helix</keyword>
<proteinExistence type="inferred from homology"/>
<feature type="transmembrane region" description="Helical" evidence="8">
    <location>
        <begin position="296"/>
        <end position="312"/>
    </location>
</feature>
<keyword evidence="4 8" id="KW-0812">Transmembrane</keyword>
<dbReference type="OrthoDB" id="9810876at2"/>
<feature type="transmembrane region" description="Helical" evidence="8">
    <location>
        <begin position="362"/>
        <end position="381"/>
    </location>
</feature>
<comment type="similarity">
    <text evidence="2">Belongs to the UPF0718 family.</text>
</comment>
<dbReference type="PANTHER" id="PTHR34184">
    <property type="entry name" value="UPF0718 PROTEIN YCGR"/>
    <property type="match status" value="1"/>
</dbReference>
<name>A0A4S8PL01_9ACTN</name>
<evidence type="ECO:0000313" key="9">
    <source>
        <dbReference type="EMBL" id="THV31443.1"/>
    </source>
</evidence>
<feature type="compositionally biased region" description="Pro residues" evidence="7">
    <location>
        <begin position="51"/>
        <end position="65"/>
    </location>
</feature>
<feature type="transmembrane region" description="Helical" evidence="8">
    <location>
        <begin position="181"/>
        <end position="205"/>
    </location>
</feature>
<comment type="subcellular location">
    <subcellularLocation>
        <location evidence="1">Cell membrane</location>
        <topology evidence="1">Multi-pass membrane protein</topology>
    </subcellularLocation>
</comment>
<evidence type="ECO:0000313" key="10">
    <source>
        <dbReference type="Proteomes" id="UP000305792"/>
    </source>
</evidence>
<dbReference type="EMBL" id="STGX01000002">
    <property type="protein sequence ID" value="THV31443.1"/>
    <property type="molecule type" value="Genomic_DNA"/>
</dbReference>
<dbReference type="InterPro" id="IPR052923">
    <property type="entry name" value="UPF0718"/>
</dbReference>
<evidence type="ECO:0000256" key="3">
    <source>
        <dbReference type="ARBA" id="ARBA00022475"/>
    </source>
</evidence>